<dbReference type="SMART" id="SM00481">
    <property type="entry name" value="POLIIIAc"/>
    <property type="match status" value="1"/>
</dbReference>
<accession>A0ABN2VZS6</accession>
<evidence type="ECO:0000313" key="2">
    <source>
        <dbReference type="EMBL" id="GAA2076460.1"/>
    </source>
</evidence>
<protein>
    <submittedName>
        <fullName evidence="2">PHP domain-containing protein</fullName>
    </submittedName>
</protein>
<dbReference type="Pfam" id="PF02811">
    <property type="entry name" value="PHP"/>
    <property type="match status" value="1"/>
</dbReference>
<evidence type="ECO:0000259" key="1">
    <source>
        <dbReference type="SMART" id="SM00481"/>
    </source>
</evidence>
<evidence type="ECO:0000313" key="3">
    <source>
        <dbReference type="Proteomes" id="UP001501480"/>
    </source>
</evidence>
<dbReference type="InterPro" id="IPR027421">
    <property type="entry name" value="DNA_pol_lamdba_lyase_dom_sf"/>
</dbReference>
<dbReference type="Gene3D" id="3.20.20.140">
    <property type="entry name" value="Metal-dependent hydrolases"/>
    <property type="match status" value="1"/>
</dbReference>
<dbReference type="SUPFAM" id="SSF89550">
    <property type="entry name" value="PHP domain-like"/>
    <property type="match status" value="1"/>
</dbReference>
<keyword evidence="3" id="KW-1185">Reference proteome</keyword>
<dbReference type="InterPro" id="IPR016195">
    <property type="entry name" value="Pol/histidinol_Pase-like"/>
</dbReference>
<gene>
    <name evidence="2" type="ORF">GCM10009821_14670</name>
</gene>
<dbReference type="Pfam" id="PF14716">
    <property type="entry name" value="HHH_8"/>
    <property type="match status" value="1"/>
</dbReference>
<dbReference type="Gene3D" id="1.10.150.110">
    <property type="entry name" value="DNA polymerase beta, N-terminal domain-like"/>
    <property type="match status" value="1"/>
</dbReference>
<dbReference type="PANTHER" id="PTHR36928:SF1">
    <property type="entry name" value="PHOSPHATASE YCDX-RELATED"/>
    <property type="match status" value="1"/>
</dbReference>
<dbReference type="NCBIfam" id="NF005928">
    <property type="entry name" value="PRK07945.1"/>
    <property type="match status" value="1"/>
</dbReference>
<reference evidence="2 3" key="1">
    <citation type="journal article" date="2019" name="Int. J. Syst. Evol. Microbiol.">
        <title>The Global Catalogue of Microorganisms (GCM) 10K type strain sequencing project: providing services to taxonomists for standard genome sequencing and annotation.</title>
        <authorList>
            <consortium name="The Broad Institute Genomics Platform"/>
            <consortium name="The Broad Institute Genome Sequencing Center for Infectious Disease"/>
            <person name="Wu L."/>
            <person name="Ma J."/>
        </authorList>
    </citation>
    <scope>NUCLEOTIDE SEQUENCE [LARGE SCALE GENOMIC DNA]</scope>
    <source>
        <strain evidence="2 3">JCM 15749</strain>
    </source>
</reference>
<dbReference type="RefSeq" id="WP_344326452.1">
    <property type="nucleotide sequence ID" value="NZ_BAAAPY010000004.1"/>
</dbReference>
<sequence length="339" mass="36499">MDPVEALEEIAFWLERERASTYRVEAFRRAAAALAAHGEVEALVETRRLRSVEGVGPRTAEVVEQAVAGEVPGYLAELRSRGEGPLVPGGEAVRAALRGDLHTHTDASDGGSPLATMAHTAARLGHEYLAVTDHSPRLRVANGLSAERLVRQVEEVGRLEEELGGLRLLTGIEVDILAEGSLDQQDWLLRELDVVVASVHSDLRADAATMTRRMLAAVEHPATDVLGHCTGRLVEGRRGTRPPSRFDAERVFAACAERAVAVEVNARPERQDPPEELVAVALAAGCLFSIDSDAHAPGQLAFLDHGCARAAALGIPIDRIVNTWPVDELLAWTRDDATT</sequence>
<dbReference type="InterPro" id="IPR047967">
    <property type="entry name" value="PolX_PHP"/>
</dbReference>
<dbReference type="PIRSF" id="PIRSF036978">
    <property type="entry name" value="UCP036978_PHPhdr"/>
    <property type="match status" value="1"/>
</dbReference>
<proteinExistence type="predicted"/>
<comment type="caution">
    <text evidence="2">The sequence shown here is derived from an EMBL/GenBank/DDBJ whole genome shotgun (WGS) entry which is preliminary data.</text>
</comment>
<name>A0ABN2VZS6_9ACTN</name>
<dbReference type="InterPro" id="IPR017078">
    <property type="entry name" value="UCP036978_PHPhdr"/>
</dbReference>
<dbReference type="InterPro" id="IPR003141">
    <property type="entry name" value="Pol/His_phosphatase_N"/>
</dbReference>
<dbReference type="EMBL" id="BAAAPY010000004">
    <property type="protein sequence ID" value="GAA2076460.1"/>
    <property type="molecule type" value="Genomic_DNA"/>
</dbReference>
<dbReference type="CDD" id="cd07436">
    <property type="entry name" value="PHP_PolX"/>
    <property type="match status" value="1"/>
</dbReference>
<dbReference type="Proteomes" id="UP001501480">
    <property type="component" value="Unassembled WGS sequence"/>
</dbReference>
<dbReference type="InterPro" id="IPR004013">
    <property type="entry name" value="PHP_dom"/>
</dbReference>
<dbReference type="InterPro" id="IPR010996">
    <property type="entry name" value="HHH_MUS81"/>
</dbReference>
<dbReference type="PANTHER" id="PTHR36928">
    <property type="entry name" value="PHOSPHATASE YCDX-RELATED"/>
    <property type="match status" value="1"/>
</dbReference>
<organism evidence="2 3">
    <name type="scientific">Aeromicrobium halocynthiae</name>
    <dbReference type="NCBI Taxonomy" id="560557"/>
    <lineage>
        <taxon>Bacteria</taxon>
        <taxon>Bacillati</taxon>
        <taxon>Actinomycetota</taxon>
        <taxon>Actinomycetes</taxon>
        <taxon>Propionibacteriales</taxon>
        <taxon>Nocardioidaceae</taxon>
        <taxon>Aeromicrobium</taxon>
    </lineage>
</organism>
<dbReference type="SUPFAM" id="SSF47802">
    <property type="entry name" value="DNA polymerase beta, N-terminal domain-like"/>
    <property type="match status" value="1"/>
</dbReference>
<dbReference type="InterPro" id="IPR050243">
    <property type="entry name" value="PHP_phosphatase"/>
</dbReference>
<feature type="domain" description="Polymerase/histidinol phosphatase N-terminal" evidence="1">
    <location>
        <begin position="99"/>
        <end position="178"/>
    </location>
</feature>